<dbReference type="AlphaFoldDB" id="A0A2S2DUF2"/>
<sequence length="124" mass="14143">MESKRQQKFGRQIQKDLSDIFQKEFKEVFGKGMVTITDVKMSPDLSAARCYLSFLLVDDPQAVVDILEEKTKAIRNALANRIRHQVRIIPHLSFYLDDTAAYAAKIEALFEGLVIPPATEEEDK</sequence>
<dbReference type="GO" id="GO:0005829">
    <property type="term" value="C:cytosol"/>
    <property type="evidence" value="ECO:0007669"/>
    <property type="project" value="TreeGrafter"/>
</dbReference>
<protein>
    <recommendedName>
        <fullName evidence="2">Ribosome-binding factor A</fullName>
    </recommendedName>
</protein>
<gene>
    <name evidence="2" type="primary">rbfA</name>
    <name evidence="3" type="ORF">HME7025_01142</name>
</gene>
<dbReference type="NCBIfam" id="TIGR00082">
    <property type="entry name" value="rbfA"/>
    <property type="match status" value="1"/>
</dbReference>
<dbReference type="RefSeq" id="WP_109322714.1">
    <property type="nucleotide sequence ID" value="NZ_CP029346.1"/>
</dbReference>
<evidence type="ECO:0000256" key="2">
    <source>
        <dbReference type="HAMAP-Rule" id="MF_00003"/>
    </source>
</evidence>
<comment type="subunit">
    <text evidence="2">Monomer. Binds 30S ribosomal subunits, but not 50S ribosomal subunits or 70S ribosomes.</text>
</comment>
<dbReference type="InterPro" id="IPR000238">
    <property type="entry name" value="RbfA"/>
</dbReference>
<comment type="similarity">
    <text evidence="2">Belongs to the RbfA family.</text>
</comment>
<dbReference type="EMBL" id="CP029346">
    <property type="protein sequence ID" value="AWL09005.1"/>
    <property type="molecule type" value="Genomic_DNA"/>
</dbReference>
<evidence type="ECO:0000313" key="4">
    <source>
        <dbReference type="Proteomes" id="UP000245468"/>
    </source>
</evidence>
<dbReference type="HAMAP" id="MF_00003">
    <property type="entry name" value="RbfA"/>
    <property type="match status" value="1"/>
</dbReference>
<dbReference type="InterPro" id="IPR023799">
    <property type="entry name" value="RbfA_dom_sf"/>
</dbReference>
<dbReference type="SUPFAM" id="SSF89919">
    <property type="entry name" value="Ribosome-binding factor A, RbfA"/>
    <property type="match status" value="1"/>
</dbReference>
<keyword evidence="1 2" id="KW-0690">Ribosome biogenesis</keyword>
<dbReference type="KEGG" id="psez:HME7025_01142"/>
<dbReference type="GO" id="GO:0030490">
    <property type="term" value="P:maturation of SSU-rRNA"/>
    <property type="evidence" value="ECO:0007669"/>
    <property type="project" value="UniProtKB-UniRule"/>
</dbReference>
<dbReference type="InterPro" id="IPR015946">
    <property type="entry name" value="KH_dom-like_a/b"/>
</dbReference>
<keyword evidence="2" id="KW-0963">Cytoplasm</keyword>
<keyword evidence="4" id="KW-1185">Reference proteome</keyword>
<organism evidence="3 4">
    <name type="scientific">Aquirufa nivalisilvae</name>
    <dbReference type="NCBI Taxonomy" id="2516557"/>
    <lineage>
        <taxon>Bacteria</taxon>
        <taxon>Pseudomonadati</taxon>
        <taxon>Bacteroidota</taxon>
        <taxon>Cytophagia</taxon>
        <taxon>Cytophagales</taxon>
        <taxon>Flectobacillaceae</taxon>
        <taxon>Aquirufa</taxon>
    </lineage>
</organism>
<dbReference type="PANTHER" id="PTHR33515:SF1">
    <property type="entry name" value="RIBOSOME-BINDING FACTOR A, CHLOROPLASTIC-RELATED"/>
    <property type="match status" value="1"/>
</dbReference>
<comment type="function">
    <text evidence="2">One of several proteins that assist in the late maturation steps of the functional core of the 30S ribosomal subunit. Associates with free 30S ribosomal subunits (but not with 30S subunits that are part of 70S ribosomes or polysomes). Required for efficient processing of 16S rRNA. May interact with the 5'-terminal helix region of 16S rRNA.</text>
</comment>
<dbReference type="Pfam" id="PF02033">
    <property type="entry name" value="RBFA"/>
    <property type="match status" value="1"/>
</dbReference>
<dbReference type="Proteomes" id="UP000245468">
    <property type="component" value="Chromosome"/>
</dbReference>
<dbReference type="PANTHER" id="PTHR33515">
    <property type="entry name" value="RIBOSOME-BINDING FACTOR A, CHLOROPLASTIC-RELATED"/>
    <property type="match status" value="1"/>
</dbReference>
<name>A0A2S2DUF2_9BACT</name>
<comment type="subcellular location">
    <subcellularLocation>
        <location evidence="2">Cytoplasm</location>
    </subcellularLocation>
</comment>
<dbReference type="OrthoDB" id="9811910at2"/>
<accession>A0A2S2DUF2</accession>
<reference evidence="4" key="1">
    <citation type="submission" date="2018-05" db="EMBL/GenBank/DDBJ databases">
        <title>Pseudarcicella sp. HME7025 Genome sequencing and assembly.</title>
        <authorList>
            <person name="Kim H."/>
            <person name="Kang H."/>
            <person name="Joh K."/>
        </authorList>
    </citation>
    <scope>NUCLEOTIDE SEQUENCE [LARGE SCALE GENOMIC DNA]</scope>
    <source>
        <strain evidence="4">HME7025</strain>
    </source>
</reference>
<evidence type="ECO:0000313" key="3">
    <source>
        <dbReference type="EMBL" id="AWL09005.1"/>
    </source>
</evidence>
<dbReference type="GO" id="GO:0043024">
    <property type="term" value="F:ribosomal small subunit binding"/>
    <property type="evidence" value="ECO:0007669"/>
    <property type="project" value="TreeGrafter"/>
</dbReference>
<evidence type="ECO:0000256" key="1">
    <source>
        <dbReference type="ARBA" id="ARBA00022517"/>
    </source>
</evidence>
<dbReference type="Gene3D" id="3.30.300.20">
    <property type="match status" value="1"/>
</dbReference>
<proteinExistence type="inferred from homology"/>